<dbReference type="EMBL" id="QZWG01000002">
    <property type="protein sequence ID" value="RZC25506.1"/>
    <property type="molecule type" value="Genomic_DNA"/>
</dbReference>
<keyword evidence="3 5" id="KW-0418">Kinase</keyword>
<keyword evidence="4" id="KW-0067">ATP-binding</keyword>
<dbReference type="InterPro" id="IPR011009">
    <property type="entry name" value="Kinase-like_dom_sf"/>
</dbReference>
<proteinExistence type="predicted"/>
<dbReference type="Gene3D" id="1.10.510.10">
    <property type="entry name" value="Transferase(Phosphotransferase) domain 1"/>
    <property type="match status" value="1"/>
</dbReference>
<keyword evidence="1" id="KW-0808">Transferase</keyword>
<dbReference type="GO" id="GO:0007017">
    <property type="term" value="P:microtubule-based process"/>
    <property type="evidence" value="ECO:0007669"/>
    <property type="project" value="TreeGrafter"/>
</dbReference>
<evidence type="ECO:0000256" key="4">
    <source>
        <dbReference type="ARBA" id="ARBA00022840"/>
    </source>
</evidence>
<evidence type="ECO:0000313" key="6">
    <source>
        <dbReference type="Proteomes" id="UP000289340"/>
    </source>
</evidence>
<keyword evidence="6" id="KW-1185">Reference proteome</keyword>
<protein>
    <submittedName>
        <fullName evidence="5">Serine/threonine-protein kinase Nek5</fullName>
    </submittedName>
</protein>
<dbReference type="PANTHER" id="PTHR43671:SF88">
    <property type="entry name" value="SERINE_THREONINE-KINASE NEK7-LIKE PROTEIN"/>
    <property type="match status" value="1"/>
</dbReference>
<dbReference type="InterPro" id="IPR050660">
    <property type="entry name" value="NEK_Ser/Thr_kinase"/>
</dbReference>
<keyword evidence="2" id="KW-0547">Nucleotide-binding</keyword>
<evidence type="ECO:0000256" key="1">
    <source>
        <dbReference type="ARBA" id="ARBA00022679"/>
    </source>
</evidence>
<gene>
    <name evidence="5" type="ORF">D0Y65_004275</name>
</gene>
<evidence type="ECO:0000256" key="3">
    <source>
        <dbReference type="ARBA" id="ARBA00022777"/>
    </source>
</evidence>
<sequence length="231" mass="26433">MKWVAKRVVDKLKVHPNLTHVEEHEHLRQEYGVHIDERKMFRAIKKAWCRNLPSDEGTKRPLVWANGASSIEGKHVESPPLLKKTFIMMRQLQRALVTLLPSLSASSPPLCLPSLCLFSESFSSLSLPLSLLFISDVASILSKWSLLVLCFSSMSFEMDLIAKLHYPYIVEYKDAWVEKDDYICIITGYCEGGDMAANIKKAWGSYFSEEVTNKALCSIPWLLFHFWGSYQ</sequence>
<comment type="caution">
    <text evidence="5">The sequence shown here is derived from an EMBL/GenBank/DDBJ whole genome shotgun (WGS) entry which is preliminary data.</text>
</comment>
<dbReference type="GO" id="GO:0004674">
    <property type="term" value="F:protein serine/threonine kinase activity"/>
    <property type="evidence" value="ECO:0007669"/>
    <property type="project" value="TreeGrafter"/>
</dbReference>
<evidence type="ECO:0000313" key="5">
    <source>
        <dbReference type="EMBL" id="RZC25506.1"/>
    </source>
</evidence>
<evidence type="ECO:0000256" key="2">
    <source>
        <dbReference type="ARBA" id="ARBA00022741"/>
    </source>
</evidence>
<organism evidence="5 6">
    <name type="scientific">Glycine soja</name>
    <name type="common">Wild soybean</name>
    <dbReference type="NCBI Taxonomy" id="3848"/>
    <lineage>
        <taxon>Eukaryota</taxon>
        <taxon>Viridiplantae</taxon>
        <taxon>Streptophyta</taxon>
        <taxon>Embryophyta</taxon>
        <taxon>Tracheophyta</taxon>
        <taxon>Spermatophyta</taxon>
        <taxon>Magnoliopsida</taxon>
        <taxon>eudicotyledons</taxon>
        <taxon>Gunneridae</taxon>
        <taxon>Pentapetalae</taxon>
        <taxon>rosids</taxon>
        <taxon>fabids</taxon>
        <taxon>Fabales</taxon>
        <taxon>Fabaceae</taxon>
        <taxon>Papilionoideae</taxon>
        <taxon>50 kb inversion clade</taxon>
        <taxon>NPAAA clade</taxon>
        <taxon>indigoferoid/millettioid clade</taxon>
        <taxon>Phaseoleae</taxon>
        <taxon>Glycine</taxon>
        <taxon>Glycine subgen. Soja</taxon>
    </lineage>
</organism>
<dbReference type="AlphaFoldDB" id="A0A445LQH6"/>
<dbReference type="Gene3D" id="3.30.200.20">
    <property type="entry name" value="Phosphorylase Kinase, domain 1"/>
    <property type="match status" value="1"/>
</dbReference>
<dbReference type="GO" id="GO:0055028">
    <property type="term" value="C:cortical microtubule"/>
    <property type="evidence" value="ECO:0007669"/>
    <property type="project" value="TreeGrafter"/>
</dbReference>
<dbReference type="GO" id="GO:0005524">
    <property type="term" value="F:ATP binding"/>
    <property type="evidence" value="ECO:0007669"/>
    <property type="project" value="UniProtKB-KW"/>
</dbReference>
<dbReference type="Proteomes" id="UP000289340">
    <property type="component" value="Chromosome 2"/>
</dbReference>
<accession>A0A445LQH6</accession>
<dbReference type="PANTHER" id="PTHR43671">
    <property type="entry name" value="SERINE/THREONINE-PROTEIN KINASE NEK"/>
    <property type="match status" value="1"/>
</dbReference>
<reference evidence="5 6" key="1">
    <citation type="submission" date="2018-09" db="EMBL/GenBank/DDBJ databases">
        <title>A high-quality reference genome of wild soybean provides a powerful tool to mine soybean genomes.</title>
        <authorList>
            <person name="Xie M."/>
            <person name="Chung C.Y.L."/>
            <person name="Li M.-W."/>
            <person name="Wong F.-L."/>
            <person name="Chan T.-F."/>
            <person name="Lam H.-M."/>
        </authorList>
    </citation>
    <scope>NUCLEOTIDE SEQUENCE [LARGE SCALE GENOMIC DNA]</scope>
    <source>
        <strain evidence="6">cv. W05</strain>
        <tissue evidence="5">Hypocotyl of etiolated seedlings</tissue>
    </source>
</reference>
<dbReference type="SUPFAM" id="SSF56112">
    <property type="entry name" value="Protein kinase-like (PK-like)"/>
    <property type="match status" value="1"/>
</dbReference>
<name>A0A445LQH6_GLYSO</name>